<dbReference type="STRING" id="674.VM_19865"/>
<evidence type="ECO:0000259" key="1">
    <source>
        <dbReference type="Pfam" id="PF01052"/>
    </source>
</evidence>
<dbReference type="Proteomes" id="UP000053748">
    <property type="component" value="Unassembled WGS sequence"/>
</dbReference>
<evidence type="ECO:0000313" key="3">
    <source>
        <dbReference type="Proteomes" id="UP000053748"/>
    </source>
</evidence>
<comment type="caution">
    <text evidence="2">The sequence shown here is derived from an EMBL/GenBank/DDBJ whole genome shotgun (WGS) entry which is preliminary data.</text>
</comment>
<dbReference type="RefSeq" id="WP_000849281.1">
    <property type="nucleotide sequence ID" value="NZ_CAWMSS010000002.1"/>
</dbReference>
<reference evidence="2" key="1">
    <citation type="submission" date="2017-12" db="EMBL/GenBank/DDBJ databases">
        <title>FDA dAtabase for Regulatory Grade micrObial Sequences (FDA-ARGOS): Supporting development and validation of Infectious Disease Dx tests.</title>
        <authorList>
            <person name="Hoffmann M."/>
            <person name="Allard M."/>
            <person name="Evans P."/>
            <person name="Brown E."/>
            <person name="Tallon L.J."/>
            <person name="Sadzewicz L."/>
            <person name="Sengamalay N."/>
            <person name="Ott S."/>
            <person name="Godinez A."/>
            <person name="Nagaraj S."/>
            <person name="Vavikolanu K."/>
            <person name="Aluvathingal J."/>
            <person name="Nadendla S."/>
            <person name="Hobson J."/>
            <person name="Sichtig H."/>
        </authorList>
    </citation>
    <scope>NUCLEOTIDE SEQUENCE [LARGE SCALE GENOMIC DNA]</scope>
    <source>
        <strain evidence="2">FDAARGOS_113</strain>
    </source>
</reference>
<dbReference type="AlphaFoldDB" id="A0A2J9VIM1"/>
<dbReference type="SUPFAM" id="SSF101801">
    <property type="entry name" value="Surface presentation of antigens (SPOA)"/>
    <property type="match status" value="1"/>
</dbReference>
<dbReference type="InterPro" id="IPR036429">
    <property type="entry name" value="SpoA-like_sf"/>
</dbReference>
<keyword evidence="3" id="KW-1185">Reference proteome</keyword>
<name>A0A2J9VIM1_VIBMI</name>
<feature type="domain" description="Flagellar motor switch protein FliN-like C-terminal" evidence="1">
    <location>
        <begin position="203"/>
        <end position="263"/>
    </location>
</feature>
<keyword evidence="2" id="KW-0282">Flagellum</keyword>
<proteinExistence type="predicted"/>
<gene>
    <name evidence="2" type="ORF">AL544_001015</name>
</gene>
<dbReference type="EMBL" id="LOSJ02000001">
    <property type="protein sequence ID" value="PNM63594.1"/>
    <property type="molecule type" value="Genomic_DNA"/>
</dbReference>
<sequence>MKTINKEPEPILDVGTLDVELLGKPIHIIREKLIGVISESCISLTHELQNWLKTSKVEAKLNLVDLHTFLPLEMEKCQTSTYQHQNGGRVFVHADNVVLIKLADRFYGANEERDSTKLTNSDLRIQERISKLIITKLAPDDMWAMSDFAPTNGVGLHAELIIQFDGFAGRVHLKLDSNLIQTLVEQLELQSNTDLYQPFCHSLKSTRVRLNVVLIKKIMPLSDIVSLKPGDIFSIELPSDIPISIGHQPLFSGRIAERDDQLVLILN</sequence>
<protein>
    <submittedName>
        <fullName evidence="2">Flagellar motor switch protein FliM</fullName>
    </submittedName>
</protein>
<dbReference type="InterPro" id="IPR001543">
    <property type="entry name" value="FliN-like_C"/>
</dbReference>
<dbReference type="OrthoDB" id="5813272at2"/>
<keyword evidence="2" id="KW-0966">Cell projection</keyword>
<accession>A0A2J9VIM1</accession>
<dbReference type="Pfam" id="PF01052">
    <property type="entry name" value="FliMN_C"/>
    <property type="match status" value="1"/>
</dbReference>
<evidence type="ECO:0000313" key="2">
    <source>
        <dbReference type="EMBL" id="PNM63594.1"/>
    </source>
</evidence>
<organism evidence="2 3">
    <name type="scientific">Vibrio mimicus</name>
    <dbReference type="NCBI Taxonomy" id="674"/>
    <lineage>
        <taxon>Bacteria</taxon>
        <taxon>Pseudomonadati</taxon>
        <taxon>Pseudomonadota</taxon>
        <taxon>Gammaproteobacteria</taxon>
        <taxon>Vibrionales</taxon>
        <taxon>Vibrionaceae</taxon>
        <taxon>Vibrio</taxon>
    </lineage>
</organism>
<keyword evidence="2" id="KW-0969">Cilium</keyword>